<gene>
    <name evidence="1" type="ORF">B4127_3178</name>
</gene>
<organism evidence="1 2">
    <name type="scientific">Bacillus pumilus</name>
    <name type="common">Bacillus mesentericus</name>
    <dbReference type="NCBI Taxonomy" id="1408"/>
    <lineage>
        <taxon>Bacteria</taxon>
        <taxon>Bacillati</taxon>
        <taxon>Bacillota</taxon>
        <taxon>Bacilli</taxon>
        <taxon>Bacillales</taxon>
        <taxon>Bacillaceae</taxon>
        <taxon>Bacillus</taxon>
    </lineage>
</organism>
<reference evidence="1 2" key="1">
    <citation type="submission" date="2014-12" db="EMBL/GenBank/DDBJ databases">
        <title>Draft Genome Sequences of Five Spore-Forming Food Isolates of Bacillus pumilus.</title>
        <authorList>
            <person name="de Jong A."/>
            <person name="van Heel A.J."/>
            <person name="Montalban-Lopez M."/>
            <person name="Krawczyk A.O."/>
            <person name="Berendsen E.M."/>
            <person name="Wells-Bennik M."/>
            <person name="Kuipers O.P."/>
        </authorList>
    </citation>
    <scope>NUCLEOTIDE SEQUENCE [LARGE SCALE GENOMIC DNA]</scope>
    <source>
        <strain evidence="1 2">B4127</strain>
    </source>
</reference>
<protein>
    <submittedName>
        <fullName evidence="1">Uncharacterized protein</fullName>
    </submittedName>
</protein>
<dbReference type="EMBL" id="JXCL01000027">
    <property type="protein sequence ID" value="KIL17553.1"/>
    <property type="molecule type" value="Genomic_DNA"/>
</dbReference>
<dbReference type="AlphaFoldDB" id="A0AB34QSU6"/>
<name>A0AB34QSU6_BACPU</name>
<comment type="caution">
    <text evidence="1">The sequence shown here is derived from an EMBL/GenBank/DDBJ whole genome shotgun (WGS) entry which is preliminary data.</text>
</comment>
<evidence type="ECO:0000313" key="2">
    <source>
        <dbReference type="Proteomes" id="UP000031978"/>
    </source>
</evidence>
<dbReference type="Proteomes" id="UP000031978">
    <property type="component" value="Unassembled WGS sequence"/>
</dbReference>
<evidence type="ECO:0000313" key="1">
    <source>
        <dbReference type="EMBL" id="KIL17553.1"/>
    </source>
</evidence>
<accession>A0AB34QSU6</accession>
<proteinExistence type="predicted"/>
<sequence length="37" mass="4594">MYSMPHLHPRHSFSLFSSYLYYDKFLFPKIQSIKDIR</sequence>